<keyword evidence="3 6" id="KW-1003">Cell membrane</keyword>
<comment type="caution">
    <text evidence="9">The sequence shown here is derived from an EMBL/GenBank/DDBJ whole genome shotgun (WGS) entry which is preliminary data.</text>
</comment>
<evidence type="ECO:0000256" key="1">
    <source>
        <dbReference type="ARBA" id="ARBA00004202"/>
    </source>
</evidence>
<keyword evidence="8" id="KW-0812">Transmembrane</keyword>
<feature type="transmembrane region" description="Helical" evidence="8">
    <location>
        <begin position="84"/>
        <end position="111"/>
    </location>
</feature>
<keyword evidence="8" id="KW-1133">Transmembrane helix</keyword>
<evidence type="ECO:0000256" key="8">
    <source>
        <dbReference type="SAM" id="Phobius"/>
    </source>
</evidence>
<organism evidence="9 10">
    <name type="scientific">Paralvinella palmiformis</name>
    <dbReference type="NCBI Taxonomy" id="53620"/>
    <lineage>
        <taxon>Eukaryota</taxon>
        <taxon>Metazoa</taxon>
        <taxon>Spiralia</taxon>
        <taxon>Lophotrochozoa</taxon>
        <taxon>Annelida</taxon>
        <taxon>Polychaeta</taxon>
        <taxon>Sedentaria</taxon>
        <taxon>Canalipalpata</taxon>
        <taxon>Terebellida</taxon>
        <taxon>Terebelliformia</taxon>
        <taxon>Alvinellidae</taxon>
        <taxon>Paralvinella</taxon>
    </lineage>
</organism>
<dbReference type="GO" id="GO:0070836">
    <property type="term" value="P:caveola assembly"/>
    <property type="evidence" value="ECO:0007669"/>
    <property type="project" value="InterPro"/>
</dbReference>
<reference evidence="9" key="1">
    <citation type="journal article" date="2023" name="Mol. Biol. Evol.">
        <title>Third-Generation Sequencing Reveals the Adaptive Role of the Epigenome in Three Deep-Sea Polychaetes.</title>
        <authorList>
            <person name="Perez M."/>
            <person name="Aroh O."/>
            <person name="Sun Y."/>
            <person name="Lan Y."/>
            <person name="Juniper S.K."/>
            <person name="Young C.R."/>
            <person name="Angers B."/>
            <person name="Qian P.Y."/>
        </authorList>
    </citation>
    <scope>NUCLEOTIDE SEQUENCE</scope>
    <source>
        <strain evidence="9">P08H-3</strain>
    </source>
</reference>
<protein>
    <recommendedName>
        <fullName evidence="6">Caveolin</fullName>
    </recommendedName>
</protein>
<name>A0AAD9J6M9_9ANNE</name>
<evidence type="ECO:0000313" key="9">
    <source>
        <dbReference type="EMBL" id="KAK2147466.1"/>
    </source>
</evidence>
<dbReference type="PANTHER" id="PTHR10844:SF19">
    <property type="entry name" value="CAVEOLIN-2"/>
    <property type="match status" value="1"/>
</dbReference>
<dbReference type="PANTHER" id="PTHR10844">
    <property type="entry name" value="CAVEOLIN"/>
    <property type="match status" value="1"/>
</dbReference>
<evidence type="ECO:0000256" key="5">
    <source>
        <dbReference type="ARBA" id="ARBA00023136"/>
    </source>
</evidence>
<proteinExistence type="inferred from homology"/>
<dbReference type="EMBL" id="JAODUP010000551">
    <property type="protein sequence ID" value="KAK2147466.1"/>
    <property type="molecule type" value="Genomic_DNA"/>
</dbReference>
<comment type="subcellular location">
    <subcellularLocation>
        <location evidence="1 6">Cell membrane</location>
        <topology evidence="1 6">Peripheral membrane protein</topology>
    </subcellularLocation>
    <subcellularLocation>
        <location evidence="6">Golgi apparatus membrane</location>
        <topology evidence="6">Peripheral membrane protein</topology>
    </subcellularLocation>
    <subcellularLocation>
        <location evidence="6">Membrane</location>
        <location evidence="6">Caveola</location>
        <topology evidence="6">Peripheral membrane protein</topology>
    </subcellularLocation>
</comment>
<evidence type="ECO:0000256" key="6">
    <source>
        <dbReference type="RuleBase" id="RU000680"/>
    </source>
</evidence>
<comment type="function">
    <text evidence="6">May act as a scaffolding protein within caveolar membranes. Interacts directly with G-protein alpha subunits and can functionally regulate their activity.</text>
</comment>
<dbReference type="AlphaFoldDB" id="A0AAD9J6M9"/>
<evidence type="ECO:0000256" key="3">
    <source>
        <dbReference type="ARBA" id="ARBA00022475"/>
    </source>
</evidence>
<dbReference type="InterPro" id="IPR001612">
    <property type="entry name" value="Caveolin"/>
</dbReference>
<keyword evidence="5 6" id="KW-0472">Membrane</keyword>
<dbReference type="GO" id="GO:0000139">
    <property type="term" value="C:Golgi membrane"/>
    <property type="evidence" value="ECO:0007669"/>
    <property type="project" value="UniProtKB-SubCell"/>
</dbReference>
<keyword evidence="4 6" id="KW-0333">Golgi apparatus</keyword>
<evidence type="ECO:0000256" key="2">
    <source>
        <dbReference type="ARBA" id="ARBA00010988"/>
    </source>
</evidence>
<gene>
    <name evidence="9" type="ORF">LSH36_551g01021</name>
</gene>
<evidence type="ECO:0000256" key="4">
    <source>
        <dbReference type="ARBA" id="ARBA00023034"/>
    </source>
</evidence>
<evidence type="ECO:0000256" key="7">
    <source>
        <dbReference type="SAM" id="MobiDB-lite"/>
    </source>
</evidence>
<dbReference type="GO" id="GO:0005901">
    <property type="term" value="C:caveola"/>
    <property type="evidence" value="ECO:0007669"/>
    <property type="project" value="UniProtKB-SubCell"/>
</dbReference>
<dbReference type="Pfam" id="PF01146">
    <property type="entry name" value="Caveolin"/>
    <property type="match status" value="1"/>
</dbReference>
<sequence>MSSEQKSEPATLPMGEEVKLNMTPEGARDDLDLLERDPNGMNADIKTKFHDVFGEPDREIYSLDKIWIIAYKVYGLTKLWCYRIISVVLAIPLAVFWGVSFACVSFCRIWVCVPCLRSCDIELMCVRQVFDVCLQTFLGPCWEAFGRLFYNIRVKLIKSEV</sequence>
<accession>A0AAD9J6M9</accession>
<comment type="similarity">
    <text evidence="2 6">Belongs to the caveolin family.</text>
</comment>
<dbReference type="Proteomes" id="UP001208570">
    <property type="component" value="Unassembled WGS sequence"/>
</dbReference>
<dbReference type="GO" id="GO:0060090">
    <property type="term" value="F:molecular adaptor activity"/>
    <property type="evidence" value="ECO:0007669"/>
    <property type="project" value="TreeGrafter"/>
</dbReference>
<keyword evidence="10" id="KW-1185">Reference proteome</keyword>
<evidence type="ECO:0000313" key="10">
    <source>
        <dbReference type="Proteomes" id="UP001208570"/>
    </source>
</evidence>
<feature type="region of interest" description="Disordered" evidence="7">
    <location>
        <begin position="1"/>
        <end position="25"/>
    </location>
</feature>